<organism evidence="1 2">
    <name type="scientific">Temnothorax longispinosus</name>
    <dbReference type="NCBI Taxonomy" id="300112"/>
    <lineage>
        <taxon>Eukaryota</taxon>
        <taxon>Metazoa</taxon>
        <taxon>Ecdysozoa</taxon>
        <taxon>Arthropoda</taxon>
        <taxon>Hexapoda</taxon>
        <taxon>Insecta</taxon>
        <taxon>Pterygota</taxon>
        <taxon>Neoptera</taxon>
        <taxon>Endopterygota</taxon>
        <taxon>Hymenoptera</taxon>
        <taxon>Apocrita</taxon>
        <taxon>Aculeata</taxon>
        <taxon>Formicoidea</taxon>
        <taxon>Formicidae</taxon>
        <taxon>Myrmicinae</taxon>
        <taxon>Temnothorax</taxon>
    </lineage>
</organism>
<evidence type="ECO:0000313" key="2">
    <source>
        <dbReference type="Proteomes" id="UP000310200"/>
    </source>
</evidence>
<dbReference type="AlphaFoldDB" id="A0A4S2K018"/>
<comment type="caution">
    <text evidence="1">The sequence shown here is derived from an EMBL/GenBank/DDBJ whole genome shotgun (WGS) entry which is preliminary data.</text>
</comment>
<proteinExistence type="predicted"/>
<name>A0A4S2K018_9HYME</name>
<gene>
    <name evidence="1" type="ORF">DBV15_07821</name>
</gene>
<dbReference type="EMBL" id="QBLH01003218">
    <property type="protein sequence ID" value="TGZ42243.1"/>
    <property type="molecule type" value="Genomic_DNA"/>
</dbReference>
<evidence type="ECO:0000313" key="1">
    <source>
        <dbReference type="EMBL" id="TGZ42243.1"/>
    </source>
</evidence>
<reference evidence="1 2" key="1">
    <citation type="journal article" date="2019" name="Philos. Trans. R. Soc. Lond., B, Biol. Sci.">
        <title>Ant behaviour and brain gene expression of defending hosts depend on the ecological success of the intruding social parasite.</title>
        <authorList>
            <person name="Kaur R."/>
            <person name="Stoldt M."/>
            <person name="Jongepier E."/>
            <person name="Feldmeyer B."/>
            <person name="Menzel F."/>
            <person name="Bornberg-Bauer E."/>
            <person name="Foitzik S."/>
        </authorList>
    </citation>
    <scope>NUCLEOTIDE SEQUENCE [LARGE SCALE GENOMIC DNA]</scope>
    <source>
        <tissue evidence="1">Whole body</tissue>
    </source>
</reference>
<dbReference type="Proteomes" id="UP000310200">
    <property type="component" value="Unassembled WGS sequence"/>
</dbReference>
<protein>
    <submittedName>
        <fullName evidence="1">Uncharacterized protein</fullName>
    </submittedName>
</protein>
<sequence>MRIIGLYRAFFHAEIANSVTNNCPQHVARVGKEFARRVPRVFREPVDFKISTGRADVMREDNRASSRSLSILFHGSHARVRLNALSSAMARLRLFYLSSDVFFGCRASWLSVLRFAFCTTESATDQSLDPERRNVSLSRERDAIV</sequence>
<keyword evidence="2" id="KW-1185">Reference proteome</keyword>
<accession>A0A4S2K018</accession>